<protein>
    <recommendedName>
        <fullName evidence="4">Transmembrane protein</fullName>
    </recommendedName>
</protein>
<dbReference type="AlphaFoldDB" id="A0A178XZ12"/>
<dbReference type="OrthoDB" id="7824623at2"/>
<evidence type="ECO:0008006" key="4">
    <source>
        <dbReference type="Google" id="ProtNLM"/>
    </source>
</evidence>
<evidence type="ECO:0000313" key="2">
    <source>
        <dbReference type="EMBL" id="OAP40530.1"/>
    </source>
</evidence>
<gene>
    <name evidence="2" type="ORF">AU381_01050</name>
</gene>
<feature type="signal peptide" evidence="1">
    <location>
        <begin position="1"/>
        <end position="25"/>
    </location>
</feature>
<reference evidence="2 3" key="1">
    <citation type="journal article" date="2016" name="Int. J. Syst. Evol. Microbiol.">
        <title>Ensifer glycinis sp. nov., an novel rhizobial species associated with Glycine spp.</title>
        <authorList>
            <person name="Yan H."/>
            <person name="Yan J."/>
            <person name="Sui X.H."/>
            <person name="Wang E.T."/>
            <person name="Chen W.X."/>
            <person name="Zhang X.X."/>
            <person name="Chen W.F."/>
        </authorList>
    </citation>
    <scope>NUCLEOTIDE SEQUENCE [LARGE SCALE GENOMIC DNA]</scope>
    <source>
        <strain evidence="2 3">CCBAU 23380</strain>
    </source>
</reference>
<keyword evidence="3" id="KW-1185">Reference proteome</keyword>
<proteinExistence type="predicted"/>
<dbReference type="RefSeq" id="WP_064240841.1">
    <property type="nucleotide sequence ID" value="NZ_LPUX01000053.1"/>
</dbReference>
<comment type="caution">
    <text evidence="2">The sequence shown here is derived from an EMBL/GenBank/DDBJ whole genome shotgun (WGS) entry which is preliminary data.</text>
</comment>
<evidence type="ECO:0000256" key="1">
    <source>
        <dbReference type="SAM" id="SignalP"/>
    </source>
</evidence>
<keyword evidence="1" id="KW-0732">Signal</keyword>
<feature type="chain" id="PRO_5008097324" description="Transmembrane protein" evidence="1">
    <location>
        <begin position="26"/>
        <end position="397"/>
    </location>
</feature>
<sequence>MMHTRKIRLMMASAALLTFAGPAFALDGADVMKKLSAALEVNGTSLAFDKAEVDGDVVTATGVKFQVATKPGDSVNIGEMTLEGVEETDGGGYYAETVSFPDVNVSEKEDSVSVKDIAIGGLSIPGNASGGTIDDILLYESFGTGPIEVKVKGKDVFKIASIESKLTRQENDAGFDFDATMAGLNADLSDVEDAKAKDAIDKLGLKQIDGQVTMKGSWEIASGKVALDEYAFDFKNIGRLNIAMDFSGYTLQFLKSLQEANKAAQANPNKEEANQAMGLAMLGLMQQLTFNSASIRFDDASITKKALDYAGSQQGVTGEQLAQSLKGLVPIMMAQLNLPELQNQVSAAVNDYLDAPKSLTIAAEPEKPVPFPMIMGAAMGAPNTIPSVLGVKVTAND</sequence>
<accession>A0A178XZ12</accession>
<dbReference type="Proteomes" id="UP000094025">
    <property type="component" value="Unassembled WGS sequence"/>
</dbReference>
<name>A0A178XZ12_9HYPH</name>
<evidence type="ECO:0000313" key="3">
    <source>
        <dbReference type="Proteomes" id="UP000094025"/>
    </source>
</evidence>
<organism evidence="2 3">
    <name type="scientific">Sinorhizobium glycinis</name>
    <dbReference type="NCBI Taxonomy" id="1472378"/>
    <lineage>
        <taxon>Bacteria</taxon>
        <taxon>Pseudomonadati</taxon>
        <taxon>Pseudomonadota</taxon>
        <taxon>Alphaproteobacteria</taxon>
        <taxon>Hyphomicrobiales</taxon>
        <taxon>Rhizobiaceae</taxon>
        <taxon>Sinorhizobium/Ensifer group</taxon>
        <taxon>Sinorhizobium</taxon>
    </lineage>
</organism>
<dbReference type="EMBL" id="LPUX01000053">
    <property type="protein sequence ID" value="OAP40530.1"/>
    <property type="molecule type" value="Genomic_DNA"/>
</dbReference>
<dbReference type="STRING" id="1472378.AU381_01050"/>